<dbReference type="EMBL" id="LCOA01000028">
    <property type="protein sequence ID" value="KKU67876.1"/>
    <property type="molecule type" value="Genomic_DNA"/>
</dbReference>
<evidence type="ECO:0008006" key="4">
    <source>
        <dbReference type="Google" id="ProtNLM"/>
    </source>
</evidence>
<protein>
    <recommendedName>
        <fullName evidence="4">PPM-type phosphatase domain-containing protein</fullName>
    </recommendedName>
</protein>
<reference evidence="2 3" key="1">
    <citation type="journal article" date="2015" name="Nature">
        <title>rRNA introns, odd ribosomes, and small enigmatic genomes across a large radiation of phyla.</title>
        <authorList>
            <person name="Brown C.T."/>
            <person name="Hug L.A."/>
            <person name="Thomas B.C."/>
            <person name="Sharon I."/>
            <person name="Castelle C.J."/>
            <person name="Singh A."/>
            <person name="Wilkins M.J."/>
            <person name="Williams K.H."/>
            <person name="Banfield J.F."/>
        </authorList>
    </citation>
    <scope>NUCLEOTIDE SEQUENCE [LARGE SCALE GENOMIC DNA]</scope>
</reference>
<dbReference type="AlphaFoldDB" id="A0A0G1SEN2"/>
<evidence type="ECO:0000313" key="3">
    <source>
        <dbReference type="Proteomes" id="UP000034565"/>
    </source>
</evidence>
<gene>
    <name evidence="2" type="ORF">UX92_C0028G0008</name>
</gene>
<comment type="caution">
    <text evidence="2">The sequence shown here is derived from an EMBL/GenBank/DDBJ whole genome shotgun (WGS) entry which is preliminary data.</text>
</comment>
<accession>A0A0G1SEN2</accession>
<sequence length="504" mass="55922">MEIFVGKIVGRISGKRWAQVHDFTHETKGRLIVAASLAVGSEKTEVEMVEMGRELLARVHELYFGNLEEEAMASLKKAAETMEAEFEGLEMVVLTVVGEALYVAANVGGAWAKVGGKEGWIIRPDAEPGVKVLSSWAKNQETLVLGNSRFWEELPLGVVKAAVENNDVEAAVETLGAVVHGGEKGEGAVGVVVKISSQEPVVRSQESIQIQKPKTPFKLPEIRFPRLKLPFLPTRGPVYVVRGDKEAARKKMIWAGIGFLVVLVLLVGGWRWSERNRSIKQSEQNIRIEAVWEKFNEAKAVVTLNSARSRELLKEIDPEVQKLKNSKTQSKDKRVIQIAGEWEGVWNEAMGTKVVEAEIIIDLGQVREGMTGEKLEIRDGKLEVLDTQGDRLVEVNPEKKSAEVVAGKNDLGDVRLLATYPGKTTVLSDKGIVEFPNPRVVVKLDSEWGEIVDMGMWGGNIYLLTKSGIWKHQGGESGYGAKQAWLAKRKNYMCWMQRGGGWWF</sequence>
<feature type="transmembrane region" description="Helical" evidence="1">
    <location>
        <begin position="252"/>
        <end position="272"/>
    </location>
</feature>
<name>A0A0G1SEN2_9BACT</name>
<keyword evidence="1" id="KW-1133">Transmembrane helix</keyword>
<organism evidence="2 3">
    <name type="scientific">Candidatus Amesbacteria bacterium GW2011_GWA1_47_20</name>
    <dbReference type="NCBI Taxonomy" id="1618354"/>
    <lineage>
        <taxon>Bacteria</taxon>
        <taxon>Candidatus Amesiibacteriota</taxon>
    </lineage>
</organism>
<dbReference type="Proteomes" id="UP000034565">
    <property type="component" value="Unassembled WGS sequence"/>
</dbReference>
<keyword evidence="1" id="KW-0812">Transmembrane</keyword>
<proteinExistence type="predicted"/>
<evidence type="ECO:0000313" key="2">
    <source>
        <dbReference type="EMBL" id="KKU67876.1"/>
    </source>
</evidence>
<keyword evidence="1" id="KW-0472">Membrane</keyword>
<evidence type="ECO:0000256" key="1">
    <source>
        <dbReference type="SAM" id="Phobius"/>
    </source>
</evidence>